<gene>
    <name evidence="5" type="ORF">KC909_02365</name>
</gene>
<dbReference type="SUPFAM" id="SSF52317">
    <property type="entry name" value="Class I glutamine amidotransferase-like"/>
    <property type="match status" value="1"/>
</dbReference>
<evidence type="ECO:0000256" key="1">
    <source>
        <dbReference type="ARBA" id="ARBA00006534"/>
    </source>
</evidence>
<reference evidence="5" key="2">
    <citation type="journal article" date="2021" name="Microbiome">
        <title>Successional dynamics and alternative stable states in a saline activated sludge microbial community over 9 years.</title>
        <authorList>
            <person name="Wang Y."/>
            <person name="Ye J."/>
            <person name="Ju F."/>
            <person name="Liu L."/>
            <person name="Boyd J.A."/>
            <person name="Deng Y."/>
            <person name="Parks D.H."/>
            <person name="Jiang X."/>
            <person name="Yin X."/>
            <person name="Woodcroft B.J."/>
            <person name="Tyson G.W."/>
            <person name="Hugenholtz P."/>
            <person name="Polz M.F."/>
            <person name="Zhang T."/>
        </authorList>
    </citation>
    <scope>NUCLEOTIDE SEQUENCE</scope>
    <source>
        <strain evidence="5">HKST-UBA14</strain>
    </source>
</reference>
<dbReference type="GO" id="GO:0006508">
    <property type="term" value="P:proteolysis"/>
    <property type="evidence" value="ECO:0007669"/>
    <property type="project" value="UniProtKB-KW"/>
</dbReference>
<protein>
    <submittedName>
        <fullName evidence="5">Type 1 glutamine amidotransferase-like domain-containing protein</fullName>
    </submittedName>
</protein>
<name>A0A955RIS0_9BACT</name>
<sequence>AERYFGNVDAIDFTEPSFDLNKLKTDYDILYLNGGNIFYLEKAIREHDFAEAINFFIENKLFIGESAGAAILGIDIYPLRHLDDIDAVENASKKGLEIVKFNILPHYDNNELAEQIKLAEKDFLSSSADLLTINEKQGVITDGEEIIGYE</sequence>
<organism evidence="5 6">
    <name type="scientific">Candidatus Dojkabacteria bacterium</name>
    <dbReference type="NCBI Taxonomy" id="2099670"/>
    <lineage>
        <taxon>Bacteria</taxon>
        <taxon>Candidatus Dojkabacteria</taxon>
    </lineage>
</organism>
<evidence type="ECO:0000256" key="3">
    <source>
        <dbReference type="ARBA" id="ARBA00022801"/>
    </source>
</evidence>
<evidence type="ECO:0000313" key="5">
    <source>
        <dbReference type="EMBL" id="MCA9383186.1"/>
    </source>
</evidence>
<dbReference type="EMBL" id="JAGQLK010000036">
    <property type="protein sequence ID" value="MCA9383186.1"/>
    <property type="molecule type" value="Genomic_DNA"/>
</dbReference>
<accession>A0A955RIS0</accession>
<dbReference type="AlphaFoldDB" id="A0A955RIS0"/>
<feature type="non-terminal residue" evidence="5">
    <location>
        <position position="1"/>
    </location>
</feature>
<reference evidence="5" key="1">
    <citation type="submission" date="2020-04" db="EMBL/GenBank/DDBJ databases">
        <authorList>
            <person name="Zhang T."/>
        </authorList>
    </citation>
    <scope>NUCLEOTIDE SEQUENCE</scope>
    <source>
        <strain evidence="5">HKST-UBA14</strain>
    </source>
</reference>
<keyword evidence="5" id="KW-0315">Glutamine amidotransferase</keyword>
<comment type="similarity">
    <text evidence="1">Belongs to the peptidase S51 family.</text>
</comment>
<dbReference type="Gene3D" id="3.40.50.880">
    <property type="match status" value="1"/>
</dbReference>
<dbReference type="InterPro" id="IPR029062">
    <property type="entry name" value="Class_I_gatase-like"/>
</dbReference>
<evidence type="ECO:0000256" key="2">
    <source>
        <dbReference type="ARBA" id="ARBA00022670"/>
    </source>
</evidence>
<dbReference type="InterPro" id="IPR005320">
    <property type="entry name" value="Peptidase_S51"/>
</dbReference>
<dbReference type="Pfam" id="PF03575">
    <property type="entry name" value="Peptidase_S51"/>
    <property type="match status" value="1"/>
</dbReference>
<dbReference type="Proteomes" id="UP000783287">
    <property type="component" value="Unassembled WGS sequence"/>
</dbReference>
<proteinExistence type="inferred from homology"/>
<comment type="caution">
    <text evidence="5">The sequence shown here is derived from an EMBL/GenBank/DDBJ whole genome shotgun (WGS) entry which is preliminary data.</text>
</comment>
<evidence type="ECO:0000256" key="4">
    <source>
        <dbReference type="ARBA" id="ARBA00022825"/>
    </source>
</evidence>
<keyword evidence="4" id="KW-0720">Serine protease</keyword>
<keyword evidence="3" id="KW-0378">Hydrolase</keyword>
<keyword evidence="2" id="KW-0645">Protease</keyword>
<evidence type="ECO:0000313" key="6">
    <source>
        <dbReference type="Proteomes" id="UP000783287"/>
    </source>
</evidence>
<dbReference type="GO" id="GO:0008236">
    <property type="term" value="F:serine-type peptidase activity"/>
    <property type="evidence" value="ECO:0007669"/>
    <property type="project" value="UniProtKB-KW"/>
</dbReference>